<keyword evidence="2" id="KW-1185">Reference proteome</keyword>
<accession>A0AAW3JQS4</accession>
<name>A0AAW3JQS4_9FIRM</name>
<comment type="caution">
    <text evidence="1">The sequence shown here is derived from an EMBL/GenBank/DDBJ whole genome shotgun (WGS) entry which is preliminary data.</text>
</comment>
<dbReference type="RefSeq" id="WP_055943335.1">
    <property type="nucleotide sequence ID" value="NZ_DBGBRS010000047.1"/>
</dbReference>
<dbReference type="Proteomes" id="UP000050833">
    <property type="component" value="Unassembled WGS sequence"/>
</dbReference>
<organism evidence="1 2">
    <name type="scientific">Butyribacter intestini</name>
    <dbReference type="NCBI Taxonomy" id="1703332"/>
    <lineage>
        <taxon>Bacteria</taxon>
        <taxon>Bacillati</taxon>
        <taxon>Bacillota</taxon>
        <taxon>Clostridia</taxon>
        <taxon>Lachnospirales</taxon>
        <taxon>Lachnospiraceae</taxon>
        <taxon>Butyribacter</taxon>
    </lineage>
</organism>
<dbReference type="InterPro" id="IPR043743">
    <property type="entry name" value="DUF5688"/>
</dbReference>
<reference evidence="1 2" key="1">
    <citation type="submission" date="2015-10" db="EMBL/GenBank/DDBJ databases">
        <title>Butyribacter intestini gen. nov., sp. nov., a butyric acid-producing bacterium of the family Lachnospiraceae isolated from the human faeces.</title>
        <authorList>
            <person name="Zou Y."/>
            <person name="Xue W."/>
            <person name="Luo G."/>
            <person name="Lv M."/>
        </authorList>
    </citation>
    <scope>NUCLEOTIDE SEQUENCE [LARGE SCALE GENOMIC DNA]</scope>
    <source>
        <strain evidence="1 2">TF01-11</strain>
    </source>
</reference>
<dbReference type="AlphaFoldDB" id="A0AAW3JQS4"/>
<protein>
    <submittedName>
        <fullName evidence="1">Uncharacterized protein</fullName>
    </submittedName>
</protein>
<evidence type="ECO:0000313" key="1">
    <source>
        <dbReference type="EMBL" id="KQC84550.1"/>
    </source>
</evidence>
<sequence>MEYYEFVDEMAEKIKMCFGKEVAVEVHKVIKNNSLEYDSLTIMETGKSITPNFYLQNMYQKYIDGTGIDSLVSEVVRIYEDSQRQNTYENLSMEYEDCIEKIVMRLISLNKNKKLLEDMPYIRFLDMAVVFYCLVSNDEDGIASIRITNEVAKEWQTDTRELYTLALKNSERIFEEKIMPMSEVIGMFDVQLQEMGLKKPELKRECLYEPYVVTNNMGINGASVILYQDIFKRLAEKIGGDFYILPSSIHEVLAMSAKAGLTKEELKNMVKEVNDNCLLPDEYLSDSVYRYNKTFNSLEIVA</sequence>
<gene>
    <name evidence="1" type="ORF">APZ18_07285</name>
</gene>
<dbReference type="Pfam" id="PF18941">
    <property type="entry name" value="DUF5688"/>
    <property type="match status" value="1"/>
</dbReference>
<dbReference type="EMBL" id="LLKB01000005">
    <property type="protein sequence ID" value="KQC84550.1"/>
    <property type="molecule type" value="Genomic_DNA"/>
</dbReference>
<evidence type="ECO:0000313" key="2">
    <source>
        <dbReference type="Proteomes" id="UP000050833"/>
    </source>
</evidence>
<proteinExistence type="predicted"/>